<evidence type="ECO:0000313" key="2">
    <source>
        <dbReference type="EMBL" id="MDP2541666.1"/>
    </source>
</evidence>
<evidence type="ECO:0000256" key="1">
    <source>
        <dbReference type="SAM" id="Phobius"/>
    </source>
</evidence>
<evidence type="ECO:0000313" key="4">
    <source>
        <dbReference type="Proteomes" id="UP000222163"/>
    </source>
</evidence>
<evidence type="ECO:0000313" key="3">
    <source>
        <dbReference type="EMBL" id="PHN97326.1"/>
    </source>
</evidence>
<evidence type="ECO:0000313" key="5">
    <source>
        <dbReference type="Proteomes" id="UP001242342"/>
    </source>
</evidence>
<dbReference type="RefSeq" id="WP_099215540.1">
    <property type="nucleotide sequence ID" value="NZ_JAUYVU010000006.1"/>
</dbReference>
<keyword evidence="1" id="KW-1133">Transmembrane helix</keyword>
<feature type="transmembrane region" description="Helical" evidence="1">
    <location>
        <begin position="7"/>
        <end position="27"/>
    </location>
</feature>
<dbReference type="InterPro" id="IPR024422">
    <property type="entry name" value="Protein_unknown_function_OB"/>
</dbReference>
<gene>
    <name evidence="3" type="ORF">CSC81_09595</name>
    <name evidence="2" type="ORF">Q8W23_09305</name>
</gene>
<accession>A0A497YRU7</accession>
<organism evidence="3 4">
    <name type="scientific">Tenacibaculum discolor</name>
    <dbReference type="NCBI Taxonomy" id="361581"/>
    <lineage>
        <taxon>Bacteria</taxon>
        <taxon>Pseudomonadati</taxon>
        <taxon>Bacteroidota</taxon>
        <taxon>Flavobacteriia</taxon>
        <taxon>Flavobacteriales</taxon>
        <taxon>Flavobacteriaceae</taxon>
        <taxon>Tenacibaculum</taxon>
    </lineage>
</organism>
<evidence type="ECO:0008006" key="6">
    <source>
        <dbReference type="Google" id="ProtNLM"/>
    </source>
</evidence>
<feature type="transmembrane region" description="Helical" evidence="1">
    <location>
        <begin position="118"/>
        <end position="138"/>
    </location>
</feature>
<reference evidence="3 4" key="1">
    <citation type="journal article" date="2016" name="Nat. Commun.">
        <title>Microbial interactions lead to rapid micro-scale successions on model marine particles.</title>
        <authorList>
            <person name="Datta M.S."/>
            <person name="Sliwerska E."/>
            <person name="Gore J."/>
            <person name="Polz M.F."/>
            <person name="Cordero O.X."/>
        </authorList>
    </citation>
    <scope>NUCLEOTIDE SEQUENCE [LARGE SCALE GENOMIC DNA]</scope>
    <source>
        <strain evidence="3 4">4G03</strain>
    </source>
</reference>
<reference evidence="3" key="2">
    <citation type="submission" date="2017-10" db="EMBL/GenBank/DDBJ databases">
        <authorList>
            <person name="Enke T.N."/>
            <person name="Cordero O.X."/>
        </authorList>
    </citation>
    <scope>NUCLEOTIDE SEQUENCE</scope>
    <source>
        <strain evidence="3">4G03</strain>
    </source>
</reference>
<accession>A0A2G1BTH3</accession>
<dbReference type="AlphaFoldDB" id="A0A2G1BTH3"/>
<sequence length="141" mass="15729">MNRTIKIAGIIILIGFFIGLFLLIKLYNKPHSDVNTIKPTYKLTSEYIINEFKNNEEKANSIYLDKIIQIEGTIKDIKTANGNSVIILGQGNAIETVSCNMDPAENRMVLGLKKGQEITIKGICTGFLMDVILVRSVIIKK</sequence>
<dbReference type="EMBL" id="PDUU01000008">
    <property type="protein sequence ID" value="PHN97326.1"/>
    <property type="molecule type" value="Genomic_DNA"/>
</dbReference>
<dbReference type="Pfam" id="PF12869">
    <property type="entry name" value="tRNA_anti-like"/>
    <property type="match status" value="1"/>
</dbReference>
<reference evidence="2 5" key="3">
    <citation type="submission" date="2023-07" db="EMBL/GenBank/DDBJ databases">
        <title>Genome content predicts the carbon catabolic preferences of heterotrophic bacteria.</title>
        <authorList>
            <person name="Gralka M."/>
        </authorList>
    </citation>
    <scope>NUCLEOTIDE SEQUENCE [LARGE SCALE GENOMIC DNA]</scope>
    <source>
        <strain evidence="2 5">4G03</strain>
    </source>
</reference>
<keyword evidence="5" id="KW-1185">Reference proteome</keyword>
<keyword evidence="1" id="KW-0472">Membrane</keyword>
<comment type="caution">
    <text evidence="3">The sequence shown here is derived from an EMBL/GenBank/DDBJ whole genome shotgun (WGS) entry which is preliminary data.</text>
</comment>
<keyword evidence="1" id="KW-0812">Transmembrane</keyword>
<protein>
    <recommendedName>
        <fullName evidence="6">Nucleic acid binding protein</fullName>
    </recommendedName>
</protein>
<name>A0A2G1BTH3_9FLAO</name>
<dbReference type="Proteomes" id="UP000222163">
    <property type="component" value="Unassembled WGS sequence"/>
</dbReference>
<proteinExistence type="predicted"/>
<dbReference type="Proteomes" id="UP001242342">
    <property type="component" value="Unassembled WGS sequence"/>
</dbReference>
<dbReference type="EMBL" id="JAUYVU010000006">
    <property type="protein sequence ID" value="MDP2541666.1"/>
    <property type="molecule type" value="Genomic_DNA"/>
</dbReference>